<dbReference type="InterPro" id="IPR047182">
    <property type="entry name" value="MRM1"/>
</dbReference>
<evidence type="ECO:0000256" key="9">
    <source>
        <dbReference type="ARBA" id="ARBA00034881"/>
    </source>
</evidence>
<keyword evidence="8" id="KW-0496">Mitochondrion</keyword>
<keyword evidence="7" id="KW-0809">Transit peptide</keyword>
<dbReference type="PANTHER" id="PTHR46103:SF1">
    <property type="entry name" value="RRNA METHYLTRANSFERASE 1, MITOCHONDRIAL"/>
    <property type="match status" value="1"/>
</dbReference>
<dbReference type="Pfam" id="PF08032">
    <property type="entry name" value="SpoU_sub_bind"/>
    <property type="match status" value="1"/>
</dbReference>
<reference evidence="11 12" key="1">
    <citation type="journal article" date="2020" name="Nat. Commun.">
        <title>Genome of Tripterygium wilfordii and identification of cytochrome P450 involved in triptolide biosynthesis.</title>
        <authorList>
            <person name="Tu L."/>
            <person name="Su P."/>
            <person name="Zhang Z."/>
            <person name="Gao L."/>
            <person name="Wang J."/>
            <person name="Hu T."/>
            <person name="Zhou J."/>
            <person name="Zhang Y."/>
            <person name="Zhao Y."/>
            <person name="Liu Y."/>
            <person name="Song Y."/>
            <person name="Tong Y."/>
            <person name="Lu Y."/>
            <person name="Yang J."/>
            <person name="Xu C."/>
            <person name="Jia M."/>
            <person name="Peters R.J."/>
            <person name="Huang L."/>
            <person name="Gao W."/>
        </authorList>
    </citation>
    <scope>NUCLEOTIDE SEQUENCE [LARGE SCALE GENOMIC DNA]</scope>
    <source>
        <strain evidence="12">cv. XIE 37</strain>
        <tissue evidence="11">Leaf</tissue>
    </source>
</reference>
<evidence type="ECO:0000256" key="1">
    <source>
        <dbReference type="ARBA" id="ARBA00004173"/>
    </source>
</evidence>
<dbReference type="GO" id="GO:0003723">
    <property type="term" value="F:RNA binding"/>
    <property type="evidence" value="ECO:0007669"/>
    <property type="project" value="InterPro"/>
</dbReference>
<dbReference type="Gene3D" id="3.40.1280.10">
    <property type="match status" value="1"/>
</dbReference>
<comment type="similarity">
    <text evidence="2">Belongs to the class IV-like SAM-binding methyltransferase superfamily. RNA methyltransferase TrmH family.</text>
</comment>
<name>A0A7J7D9I3_TRIWF</name>
<sequence>MYCNLAKTQAFATAIRSSSQPRYLIQFHAEESRCLRIGFQHKPLLNPMSVHLTTAPHELRYKNCKFVNKFRPTKISSGFRNTNVELDNIVRTRRMSSVFKLKSSNRESCSLSGVRSYCSFRGVGERSSTVGAENTLPWLASSKAKARKGLEKVASAKPARSSWEESAEMLRMSGSSNQKEPENRLEKVKVVRNVHSSWKEVKVAARKDSTHTAVKEDNRNRIAGTMISRRSAFVDRDESVEEEAQEEEEVVDDPRWYKIKSSFRGTVGVKTVSERPEVQRWNKQENWGRKTWKEATESTVPKIVGEGVYGVGPVLAALSAGRREFYALYVQEGLELSSNSRKKKDKKGFEKVLRIAEKNGISIKEAPKHDLNMVVNNRPHQGLILDASPLELVKIKELEPILAEEDRSALWVALDEVTDPQNLGAIIRSAYFFGASGVVLCAKNSAPLSGVVSKASAGSLELMELRYCKNMMQFLASSAENGWRVLGGSVSSKAAPLNEIAPGTPTILVLGSEGTGLRPLVERSCTQLIRIPGNIPVNVTVGEDDDIEPAEESIGCTGEEFRAFMAVESLNVSVAAGVLLHHFIGNNQDYNSSG</sequence>
<dbReference type="Gene3D" id="3.30.1330.30">
    <property type="match status" value="1"/>
</dbReference>
<evidence type="ECO:0000256" key="7">
    <source>
        <dbReference type="ARBA" id="ARBA00022946"/>
    </source>
</evidence>
<dbReference type="Pfam" id="PF00588">
    <property type="entry name" value="SpoU_methylase"/>
    <property type="match status" value="1"/>
</dbReference>
<dbReference type="SUPFAM" id="SSF55315">
    <property type="entry name" value="L30e-like"/>
    <property type="match status" value="1"/>
</dbReference>
<feature type="domain" description="RNA 2-O ribose methyltransferase substrate binding" evidence="10">
    <location>
        <begin position="307"/>
        <end position="393"/>
    </location>
</feature>
<evidence type="ECO:0000256" key="4">
    <source>
        <dbReference type="ARBA" id="ARBA00022603"/>
    </source>
</evidence>
<evidence type="ECO:0000256" key="3">
    <source>
        <dbReference type="ARBA" id="ARBA00022552"/>
    </source>
</evidence>
<dbReference type="CDD" id="cd18105">
    <property type="entry name" value="SpoU-like_MRM1"/>
    <property type="match status" value="1"/>
</dbReference>
<dbReference type="FunCoup" id="A0A7J7D9I3">
    <property type="interactions" value="296"/>
</dbReference>
<dbReference type="InterPro" id="IPR004441">
    <property type="entry name" value="rRNA_MeTrfase_TrmH"/>
</dbReference>
<comment type="caution">
    <text evidence="11">The sequence shown here is derived from an EMBL/GenBank/DDBJ whole genome shotgun (WGS) entry which is preliminary data.</text>
</comment>
<dbReference type="InterPro" id="IPR047261">
    <property type="entry name" value="MRM1_MeTrfase_dom"/>
</dbReference>
<evidence type="ECO:0000313" key="11">
    <source>
        <dbReference type="EMBL" id="KAF5743002.1"/>
    </source>
</evidence>
<gene>
    <name evidence="11" type="ORF">HS088_TW09G01064</name>
</gene>
<dbReference type="InterPro" id="IPR029064">
    <property type="entry name" value="Ribosomal_eL30-like_sf"/>
</dbReference>
<dbReference type="GO" id="GO:0009507">
    <property type="term" value="C:chloroplast"/>
    <property type="evidence" value="ECO:0007669"/>
    <property type="project" value="TreeGrafter"/>
</dbReference>
<keyword evidence="3" id="KW-0698">rRNA processing</keyword>
<dbReference type="PANTHER" id="PTHR46103">
    <property type="entry name" value="RRNA METHYLTRANSFERASE 1, MITOCHONDRIAL"/>
    <property type="match status" value="1"/>
</dbReference>
<dbReference type="InterPro" id="IPR013123">
    <property type="entry name" value="SpoU_subst-bd"/>
</dbReference>
<evidence type="ECO:0000256" key="5">
    <source>
        <dbReference type="ARBA" id="ARBA00022679"/>
    </source>
</evidence>
<evidence type="ECO:0000256" key="6">
    <source>
        <dbReference type="ARBA" id="ARBA00022691"/>
    </source>
</evidence>
<evidence type="ECO:0000259" key="10">
    <source>
        <dbReference type="SMART" id="SM00967"/>
    </source>
</evidence>
<proteinExistence type="inferred from homology"/>
<dbReference type="OrthoDB" id="270651at2759"/>
<dbReference type="GO" id="GO:0005739">
    <property type="term" value="C:mitochondrion"/>
    <property type="evidence" value="ECO:0007669"/>
    <property type="project" value="UniProtKB-SubCell"/>
</dbReference>
<evidence type="ECO:0000313" key="12">
    <source>
        <dbReference type="Proteomes" id="UP000593562"/>
    </source>
</evidence>
<dbReference type="InterPro" id="IPR029026">
    <property type="entry name" value="tRNA_m1G_MTases_N"/>
</dbReference>
<dbReference type="InParanoid" id="A0A7J7D9I3"/>
<evidence type="ECO:0000256" key="2">
    <source>
        <dbReference type="ARBA" id="ARBA00007228"/>
    </source>
</evidence>
<dbReference type="AlphaFoldDB" id="A0A7J7D9I3"/>
<dbReference type="Proteomes" id="UP000593562">
    <property type="component" value="Unassembled WGS sequence"/>
</dbReference>
<organism evidence="11 12">
    <name type="scientific">Tripterygium wilfordii</name>
    <name type="common">Thunder God vine</name>
    <dbReference type="NCBI Taxonomy" id="458696"/>
    <lineage>
        <taxon>Eukaryota</taxon>
        <taxon>Viridiplantae</taxon>
        <taxon>Streptophyta</taxon>
        <taxon>Embryophyta</taxon>
        <taxon>Tracheophyta</taxon>
        <taxon>Spermatophyta</taxon>
        <taxon>Magnoliopsida</taxon>
        <taxon>eudicotyledons</taxon>
        <taxon>Gunneridae</taxon>
        <taxon>Pentapetalae</taxon>
        <taxon>rosids</taxon>
        <taxon>fabids</taxon>
        <taxon>Celastrales</taxon>
        <taxon>Celastraceae</taxon>
        <taxon>Tripterygium</taxon>
    </lineage>
</organism>
<keyword evidence="12" id="KW-1185">Reference proteome</keyword>
<dbReference type="InterPro" id="IPR029028">
    <property type="entry name" value="Alpha/beta_knot_MTases"/>
</dbReference>
<dbReference type="FunFam" id="3.40.1280.10:FF:000032">
    <property type="entry name" value="rRNA methyltransferase 1, mitochondrial"/>
    <property type="match status" value="1"/>
</dbReference>
<keyword evidence="5" id="KW-0808">Transferase</keyword>
<dbReference type="SMART" id="SM00967">
    <property type="entry name" value="SpoU_sub_bind"/>
    <property type="match status" value="1"/>
</dbReference>
<dbReference type="EMBL" id="JAAARO010000009">
    <property type="protein sequence ID" value="KAF5743002.1"/>
    <property type="molecule type" value="Genomic_DNA"/>
</dbReference>
<dbReference type="SUPFAM" id="SSF75217">
    <property type="entry name" value="alpha/beta knot"/>
    <property type="match status" value="1"/>
</dbReference>
<dbReference type="GO" id="GO:0016435">
    <property type="term" value="F:rRNA (guanine) methyltransferase activity"/>
    <property type="evidence" value="ECO:0007669"/>
    <property type="project" value="TreeGrafter"/>
</dbReference>
<accession>A0A7J7D9I3</accession>
<keyword evidence="6" id="KW-0949">S-adenosyl-L-methionine</keyword>
<dbReference type="InterPro" id="IPR001537">
    <property type="entry name" value="SpoU_MeTrfase"/>
</dbReference>
<keyword evidence="4" id="KW-0489">Methyltransferase</keyword>
<dbReference type="NCBIfam" id="TIGR00186">
    <property type="entry name" value="rRNA_methyl_3"/>
    <property type="match status" value="1"/>
</dbReference>
<comment type="subcellular location">
    <subcellularLocation>
        <location evidence="1">Mitochondrion</location>
    </subcellularLocation>
</comment>
<evidence type="ECO:0000256" key="8">
    <source>
        <dbReference type="ARBA" id="ARBA00023128"/>
    </source>
</evidence>
<protein>
    <recommendedName>
        <fullName evidence="9">rRNA methyltransferase 1, mitochondrial</fullName>
    </recommendedName>
</protein>